<sequence length="114" mass="12307">MFCENKEREATEIAQYPTQQGLNSHKQKYHNEVSGDGLDVVIPVCDLRQPGTMQRLAGLGIRHFIPLAQLHNQGGGVFGLPIVTVDSARNPAVCNIGGIGASNLFPLGPMKSLR</sequence>
<evidence type="ECO:0000313" key="2">
    <source>
        <dbReference type="Proteomes" id="UP001558652"/>
    </source>
</evidence>
<keyword evidence="2" id="KW-1185">Reference proteome</keyword>
<evidence type="ECO:0000313" key="1">
    <source>
        <dbReference type="EMBL" id="KAL1115146.1"/>
    </source>
</evidence>
<proteinExistence type="predicted"/>
<name>A0ABD0XV48_9HEMI</name>
<organism evidence="1 2">
    <name type="scientific">Ranatra chinensis</name>
    <dbReference type="NCBI Taxonomy" id="642074"/>
    <lineage>
        <taxon>Eukaryota</taxon>
        <taxon>Metazoa</taxon>
        <taxon>Ecdysozoa</taxon>
        <taxon>Arthropoda</taxon>
        <taxon>Hexapoda</taxon>
        <taxon>Insecta</taxon>
        <taxon>Pterygota</taxon>
        <taxon>Neoptera</taxon>
        <taxon>Paraneoptera</taxon>
        <taxon>Hemiptera</taxon>
        <taxon>Heteroptera</taxon>
        <taxon>Panheteroptera</taxon>
        <taxon>Nepomorpha</taxon>
        <taxon>Nepidae</taxon>
        <taxon>Ranatrinae</taxon>
        <taxon>Ranatra</taxon>
    </lineage>
</organism>
<dbReference type="EMBL" id="JBFDAA010000020">
    <property type="protein sequence ID" value="KAL1115146.1"/>
    <property type="molecule type" value="Genomic_DNA"/>
</dbReference>
<dbReference type="AlphaFoldDB" id="A0ABD0XV48"/>
<dbReference type="Proteomes" id="UP001558652">
    <property type="component" value="Unassembled WGS sequence"/>
</dbReference>
<comment type="caution">
    <text evidence="1">The sequence shown here is derived from an EMBL/GenBank/DDBJ whole genome shotgun (WGS) entry which is preliminary data.</text>
</comment>
<gene>
    <name evidence="1" type="ORF">AAG570_007177</name>
</gene>
<reference evidence="1 2" key="1">
    <citation type="submission" date="2024-07" db="EMBL/GenBank/DDBJ databases">
        <title>Chromosome-level genome assembly of the water stick insect Ranatra chinensis (Heteroptera: Nepidae).</title>
        <authorList>
            <person name="Liu X."/>
        </authorList>
    </citation>
    <scope>NUCLEOTIDE SEQUENCE [LARGE SCALE GENOMIC DNA]</scope>
    <source>
        <strain evidence="1">Cailab_2021Rc</strain>
        <tissue evidence="1">Muscle</tissue>
    </source>
</reference>
<protein>
    <submittedName>
        <fullName evidence="1">Uncharacterized protein</fullName>
    </submittedName>
</protein>
<accession>A0ABD0XV48</accession>